<protein>
    <recommendedName>
        <fullName evidence="2">Nudix hydrolase domain-containing protein</fullName>
    </recommendedName>
</protein>
<gene>
    <name evidence="3" type="ORF">BO78DRAFT_433769</name>
</gene>
<dbReference type="VEuPathDB" id="FungiDB:BO78DRAFT_433769"/>
<dbReference type="Gene3D" id="3.90.79.10">
    <property type="entry name" value="Nucleoside Triphosphate Pyrophosphohydrolase"/>
    <property type="match status" value="1"/>
</dbReference>
<evidence type="ECO:0000259" key="2">
    <source>
        <dbReference type="PROSITE" id="PS51462"/>
    </source>
</evidence>
<evidence type="ECO:0000313" key="3">
    <source>
        <dbReference type="EMBL" id="PYI01318.1"/>
    </source>
</evidence>
<evidence type="ECO:0000256" key="1">
    <source>
        <dbReference type="ARBA" id="ARBA00022801"/>
    </source>
</evidence>
<reference evidence="3 4" key="1">
    <citation type="submission" date="2018-02" db="EMBL/GenBank/DDBJ databases">
        <title>The genomes of Aspergillus section Nigri reveals drivers in fungal speciation.</title>
        <authorList>
            <consortium name="DOE Joint Genome Institute"/>
            <person name="Vesth T.C."/>
            <person name="Nybo J."/>
            <person name="Theobald S."/>
            <person name="Brandl J."/>
            <person name="Frisvad J.C."/>
            <person name="Nielsen K.F."/>
            <person name="Lyhne E.K."/>
            <person name="Kogle M.E."/>
            <person name="Kuo A."/>
            <person name="Riley R."/>
            <person name="Clum A."/>
            <person name="Nolan M."/>
            <person name="Lipzen A."/>
            <person name="Salamov A."/>
            <person name="Henrissat B."/>
            <person name="Wiebenga A."/>
            <person name="De vries R.P."/>
            <person name="Grigoriev I.V."/>
            <person name="Mortensen U.H."/>
            <person name="Andersen M.R."/>
            <person name="Baker S.E."/>
        </authorList>
    </citation>
    <scope>NUCLEOTIDE SEQUENCE [LARGE SCALE GENOMIC DNA]</scope>
    <source>
        <strain evidence="3 4">CBS 121057</strain>
    </source>
</reference>
<dbReference type="InterPro" id="IPR000086">
    <property type="entry name" value="NUDIX_hydrolase_dom"/>
</dbReference>
<evidence type="ECO:0000313" key="4">
    <source>
        <dbReference type="Proteomes" id="UP000248423"/>
    </source>
</evidence>
<accession>A0A319E471</accession>
<keyword evidence="4" id="KW-1185">Reference proteome</keyword>
<dbReference type="GO" id="GO:0004081">
    <property type="term" value="F:bis(5'-nucleosyl)-tetraphosphatase (asymmetrical) activity"/>
    <property type="evidence" value="ECO:0007669"/>
    <property type="project" value="TreeGrafter"/>
</dbReference>
<dbReference type="InterPro" id="IPR015797">
    <property type="entry name" value="NUDIX_hydrolase-like_dom_sf"/>
</dbReference>
<sequence length="188" mass="20471">MPPPPTTITRSLHLLPTFTLSSGTITLDLKTQKMLLIQHIPTKEIYFPKGRKNINESLPDAALRETYEETGFRVSLLSLPNISTPTVPVPIPDLAGKCNQSGNSTQGGCASTEPIAVTQRVLSDNTVKIIFWFAAEGDSMAKAETGTQEEGEEFEAGWVGWDDVQGVLTFEDDRRLAGWVVAAARQLG</sequence>
<feature type="domain" description="Nudix hydrolase" evidence="2">
    <location>
        <begin position="17"/>
        <end position="182"/>
    </location>
</feature>
<dbReference type="GO" id="GO:0006754">
    <property type="term" value="P:ATP biosynthetic process"/>
    <property type="evidence" value="ECO:0007669"/>
    <property type="project" value="TreeGrafter"/>
</dbReference>
<dbReference type="Proteomes" id="UP000248423">
    <property type="component" value="Unassembled WGS sequence"/>
</dbReference>
<dbReference type="AlphaFoldDB" id="A0A319E471"/>
<name>A0A319E471_ASPSB</name>
<dbReference type="PANTHER" id="PTHR21340">
    <property type="entry name" value="DIADENOSINE 5,5-P1,P4-TETRAPHOSPHATE PYROPHOSPHOHYDROLASE MUTT"/>
    <property type="match status" value="1"/>
</dbReference>
<dbReference type="InterPro" id="IPR020084">
    <property type="entry name" value="NUDIX_hydrolase_CS"/>
</dbReference>
<dbReference type="OrthoDB" id="10259236at2759"/>
<dbReference type="PANTHER" id="PTHR21340:SF0">
    <property type="entry name" value="BIS(5'-NUCLEOSYL)-TETRAPHOSPHATASE [ASYMMETRICAL]"/>
    <property type="match status" value="1"/>
</dbReference>
<dbReference type="SUPFAM" id="SSF55811">
    <property type="entry name" value="Nudix"/>
    <property type="match status" value="1"/>
</dbReference>
<dbReference type="InterPro" id="IPR051325">
    <property type="entry name" value="Nudix_hydrolase_domain"/>
</dbReference>
<dbReference type="Pfam" id="PF00293">
    <property type="entry name" value="NUDIX"/>
    <property type="match status" value="1"/>
</dbReference>
<dbReference type="GO" id="GO:0006167">
    <property type="term" value="P:AMP biosynthetic process"/>
    <property type="evidence" value="ECO:0007669"/>
    <property type="project" value="TreeGrafter"/>
</dbReference>
<organism evidence="3 4">
    <name type="scientific">Aspergillus sclerotiicarbonarius (strain CBS 121057 / IBT 28362)</name>
    <dbReference type="NCBI Taxonomy" id="1448318"/>
    <lineage>
        <taxon>Eukaryota</taxon>
        <taxon>Fungi</taxon>
        <taxon>Dikarya</taxon>
        <taxon>Ascomycota</taxon>
        <taxon>Pezizomycotina</taxon>
        <taxon>Eurotiomycetes</taxon>
        <taxon>Eurotiomycetidae</taxon>
        <taxon>Eurotiales</taxon>
        <taxon>Aspergillaceae</taxon>
        <taxon>Aspergillus</taxon>
        <taxon>Aspergillus subgen. Circumdati</taxon>
    </lineage>
</organism>
<proteinExistence type="predicted"/>
<dbReference type="EMBL" id="KZ826419">
    <property type="protein sequence ID" value="PYI01318.1"/>
    <property type="molecule type" value="Genomic_DNA"/>
</dbReference>
<keyword evidence="1" id="KW-0378">Hydrolase</keyword>
<dbReference type="PROSITE" id="PS51462">
    <property type="entry name" value="NUDIX"/>
    <property type="match status" value="1"/>
</dbReference>
<dbReference type="PROSITE" id="PS00893">
    <property type="entry name" value="NUDIX_BOX"/>
    <property type="match status" value="1"/>
</dbReference>